<reference evidence="8 9" key="2">
    <citation type="submission" date="2019-09" db="EMBL/GenBank/DDBJ databases">
        <title>A bacterium isolated from glacier soil.</title>
        <authorList>
            <person name="Liu Q."/>
        </authorList>
    </citation>
    <scope>NUCLEOTIDE SEQUENCE [LARGE SCALE GENOMIC DNA]</scope>
    <source>
        <strain evidence="8 9">MDT1-10-3</strain>
    </source>
</reference>
<dbReference type="InterPro" id="IPR011251">
    <property type="entry name" value="Luciferase-like_dom"/>
</dbReference>
<keyword evidence="4 8" id="KW-0503">Monooxygenase</keyword>
<dbReference type="EMBL" id="VKKZ01000020">
    <property type="protein sequence ID" value="KAA6434754.1"/>
    <property type="molecule type" value="Genomic_DNA"/>
</dbReference>
<keyword evidence="1 6" id="KW-0285">Flavoprotein</keyword>
<dbReference type="InterPro" id="IPR016215">
    <property type="entry name" value="NTA_MOA"/>
</dbReference>
<feature type="binding site" evidence="6">
    <location>
        <position position="99"/>
    </location>
    <ligand>
        <name>FMN</name>
        <dbReference type="ChEBI" id="CHEBI:58210"/>
    </ligand>
</feature>
<dbReference type="Proteomes" id="UP000323866">
    <property type="component" value="Unassembled WGS sequence"/>
</dbReference>
<dbReference type="PIRSF" id="PIRSF000337">
    <property type="entry name" value="NTA_MOA"/>
    <property type="match status" value="1"/>
</dbReference>
<sequence length="452" mass="49248">MGKNNMGQMHIIAQLSAGQGLEPGGWRWPGEDKAAFMNDDIFIKGAQLAEKGKLDGFFLVDVPAISADIATTPQGSSLDPIVLMALMAKATTHIGLISTMSTSIYEPYSIARTMRSLDLVSKGRMGWNVVTTGNPHALLNYFAGTPAHGEKHGRAQEVWEAVLRLWGSWPEGALKLDVASGHFADDKLIKPINFKGEYVSSKGPINLPPSPQGMPAVFTAGGGQYGYDFAATKADAMYGNPPTLEYAKAFWQQLSSSIRQAGRNPDEFTVFNGIGVSIASSEKEALERRIALDELGDPSSRQQYLSHMLSIPITGLDIDAPIPDRLLKLARPNRQDHRSQYAYDLAMKGFTIREVLAHGPINYHPVFLGTPESIADKLQQWFEAGTGKGFNIIGDTGLSSLADFVDQVVPILQKRGLLRTEYSGSTLREHLGLPYRNGFAEFEAKAPQATIK</sequence>
<dbReference type="PANTHER" id="PTHR30011">
    <property type="entry name" value="ALKANESULFONATE MONOOXYGENASE-RELATED"/>
    <property type="match status" value="1"/>
</dbReference>
<dbReference type="EC" id="1.14.-.-" evidence="8"/>
<proteinExistence type="inferred from homology"/>
<feature type="domain" description="Luciferase-like" evidence="7">
    <location>
        <begin position="46"/>
        <end position="385"/>
    </location>
</feature>
<keyword evidence="3 8" id="KW-0560">Oxidoreductase</keyword>
<dbReference type="Gene3D" id="3.20.20.30">
    <property type="entry name" value="Luciferase-like domain"/>
    <property type="match status" value="1"/>
</dbReference>
<dbReference type="PANTHER" id="PTHR30011:SF16">
    <property type="entry name" value="C2H2 FINGER DOMAIN TRANSCRIPTION FACTOR (EUROFUNG)-RELATED"/>
    <property type="match status" value="1"/>
</dbReference>
<reference evidence="8 9" key="1">
    <citation type="submission" date="2019-07" db="EMBL/GenBank/DDBJ databases">
        <authorList>
            <person name="Qu J.-H."/>
        </authorList>
    </citation>
    <scope>NUCLEOTIDE SEQUENCE [LARGE SCALE GENOMIC DNA]</scope>
    <source>
        <strain evidence="8 9">MDT1-10-3</strain>
    </source>
</reference>
<feature type="binding site" evidence="6">
    <location>
        <position position="61"/>
    </location>
    <ligand>
        <name>FMN</name>
        <dbReference type="ChEBI" id="CHEBI:58210"/>
    </ligand>
</feature>
<keyword evidence="2 6" id="KW-0288">FMN</keyword>
<dbReference type="InterPro" id="IPR051260">
    <property type="entry name" value="Diverse_substr_monoxygenases"/>
</dbReference>
<evidence type="ECO:0000256" key="5">
    <source>
        <dbReference type="ARBA" id="ARBA00033748"/>
    </source>
</evidence>
<gene>
    <name evidence="8" type="ORF">FOE74_11310</name>
</gene>
<protein>
    <submittedName>
        <fullName evidence="8">NtaA/DmoA family FMN-dependent monooxygenase</fullName>
        <ecNumber evidence="8">1.14.-.-</ecNumber>
    </submittedName>
</protein>
<evidence type="ECO:0000256" key="4">
    <source>
        <dbReference type="ARBA" id="ARBA00023033"/>
    </source>
</evidence>
<evidence type="ECO:0000259" key="7">
    <source>
        <dbReference type="Pfam" id="PF00296"/>
    </source>
</evidence>
<dbReference type="OrthoDB" id="3265338at2"/>
<comment type="caution">
    <text evidence="8">The sequence shown here is derived from an EMBL/GenBank/DDBJ whole genome shotgun (WGS) entry which is preliminary data.</text>
</comment>
<evidence type="ECO:0000256" key="6">
    <source>
        <dbReference type="PIRSR" id="PIRSR000337-1"/>
    </source>
</evidence>
<evidence type="ECO:0000313" key="9">
    <source>
        <dbReference type="Proteomes" id="UP000323866"/>
    </source>
</evidence>
<dbReference type="GO" id="GO:0004497">
    <property type="term" value="F:monooxygenase activity"/>
    <property type="evidence" value="ECO:0007669"/>
    <property type="project" value="UniProtKB-KW"/>
</dbReference>
<feature type="binding site" evidence="6">
    <location>
        <position position="148"/>
    </location>
    <ligand>
        <name>FMN</name>
        <dbReference type="ChEBI" id="CHEBI:58210"/>
    </ligand>
</feature>
<dbReference type="Pfam" id="PF00296">
    <property type="entry name" value="Bac_luciferase"/>
    <property type="match status" value="1"/>
</dbReference>
<evidence type="ECO:0000256" key="2">
    <source>
        <dbReference type="ARBA" id="ARBA00022643"/>
    </source>
</evidence>
<organism evidence="8 9">
    <name type="scientific">Rufibacter glacialis</name>
    <dbReference type="NCBI Taxonomy" id="1259555"/>
    <lineage>
        <taxon>Bacteria</taxon>
        <taxon>Pseudomonadati</taxon>
        <taxon>Bacteroidota</taxon>
        <taxon>Cytophagia</taxon>
        <taxon>Cytophagales</taxon>
        <taxon>Hymenobacteraceae</taxon>
        <taxon>Rufibacter</taxon>
    </lineage>
</organism>
<dbReference type="AlphaFoldDB" id="A0A5M8QIF8"/>
<comment type="similarity">
    <text evidence="5">Belongs to the NtaA/SnaA/DszA monooxygenase family.</text>
</comment>
<name>A0A5M8QIF8_9BACT</name>
<evidence type="ECO:0000313" key="8">
    <source>
        <dbReference type="EMBL" id="KAA6434754.1"/>
    </source>
</evidence>
<dbReference type="NCBIfam" id="TIGR03860">
    <property type="entry name" value="FMN_nitrolo"/>
    <property type="match status" value="1"/>
</dbReference>
<dbReference type="SUPFAM" id="SSF51679">
    <property type="entry name" value="Bacterial luciferase-like"/>
    <property type="match status" value="1"/>
</dbReference>
<dbReference type="GO" id="GO:0016705">
    <property type="term" value="F:oxidoreductase activity, acting on paired donors, with incorporation or reduction of molecular oxygen"/>
    <property type="evidence" value="ECO:0007669"/>
    <property type="project" value="InterPro"/>
</dbReference>
<accession>A0A5M8QIF8</accession>
<evidence type="ECO:0000256" key="3">
    <source>
        <dbReference type="ARBA" id="ARBA00023002"/>
    </source>
</evidence>
<dbReference type="InterPro" id="IPR036661">
    <property type="entry name" value="Luciferase-like_sf"/>
</dbReference>
<evidence type="ECO:0000256" key="1">
    <source>
        <dbReference type="ARBA" id="ARBA00022630"/>
    </source>
</evidence>